<evidence type="ECO:0000313" key="1">
    <source>
        <dbReference type="EMBL" id="KKM87595.1"/>
    </source>
</evidence>
<accession>A0A0F9NFR5</accession>
<gene>
    <name evidence="1" type="ORF">LCGC14_1267320</name>
</gene>
<sequence length="129" mass="13314">MAGGELIENAIARLSTTSGVDMKTAQKNTLYTVPPGKTAYVTHVVIREPSASMAGGTDYDFGTGANADTWRQTVNLSSMTTANTDYMVISGADVTKYTDCAAASVFGIKPITGSTGAATATIDVFGFLA</sequence>
<comment type="caution">
    <text evidence="1">The sequence shown here is derived from an EMBL/GenBank/DDBJ whole genome shotgun (WGS) entry which is preliminary data.</text>
</comment>
<name>A0A0F9NFR5_9ZZZZ</name>
<proteinExistence type="predicted"/>
<dbReference type="EMBL" id="LAZR01007079">
    <property type="protein sequence ID" value="KKM87595.1"/>
    <property type="molecule type" value="Genomic_DNA"/>
</dbReference>
<reference evidence="1" key="1">
    <citation type="journal article" date="2015" name="Nature">
        <title>Complex archaea that bridge the gap between prokaryotes and eukaryotes.</title>
        <authorList>
            <person name="Spang A."/>
            <person name="Saw J.H."/>
            <person name="Jorgensen S.L."/>
            <person name="Zaremba-Niedzwiedzka K."/>
            <person name="Martijn J."/>
            <person name="Lind A.E."/>
            <person name="van Eijk R."/>
            <person name="Schleper C."/>
            <person name="Guy L."/>
            <person name="Ettema T.J."/>
        </authorList>
    </citation>
    <scope>NUCLEOTIDE SEQUENCE</scope>
</reference>
<dbReference type="AlphaFoldDB" id="A0A0F9NFR5"/>
<protein>
    <submittedName>
        <fullName evidence="1">Uncharacterized protein</fullName>
    </submittedName>
</protein>
<organism evidence="1">
    <name type="scientific">marine sediment metagenome</name>
    <dbReference type="NCBI Taxonomy" id="412755"/>
    <lineage>
        <taxon>unclassified sequences</taxon>
        <taxon>metagenomes</taxon>
        <taxon>ecological metagenomes</taxon>
    </lineage>
</organism>